<evidence type="ECO:0000259" key="5">
    <source>
        <dbReference type="Pfam" id="PF04055"/>
    </source>
</evidence>
<accession>A0A0L0WB03</accession>
<dbReference type="InterPro" id="IPR013785">
    <property type="entry name" value="Aldolase_TIM"/>
</dbReference>
<protein>
    <submittedName>
        <fullName evidence="6">Radical SAM domain-containing protein</fullName>
    </submittedName>
</protein>
<evidence type="ECO:0000313" key="7">
    <source>
        <dbReference type="Proteomes" id="UP000037267"/>
    </source>
</evidence>
<proteinExistence type="predicted"/>
<dbReference type="GO" id="GO:0003824">
    <property type="term" value="F:catalytic activity"/>
    <property type="evidence" value="ECO:0007669"/>
    <property type="project" value="InterPro"/>
</dbReference>
<evidence type="ECO:0000256" key="1">
    <source>
        <dbReference type="ARBA" id="ARBA00022691"/>
    </source>
</evidence>
<dbReference type="GO" id="GO:0046872">
    <property type="term" value="F:metal ion binding"/>
    <property type="evidence" value="ECO:0007669"/>
    <property type="project" value="UniProtKB-KW"/>
</dbReference>
<dbReference type="InterPro" id="IPR058240">
    <property type="entry name" value="rSAM_sf"/>
</dbReference>
<dbReference type="AlphaFoldDB" id="A0A0L0WB03"/>
<keyword evidence="7" id="KW-1185">Reference proteome</keyword>
<dbReference type="CDD" id="cd01335">
    <property type="entry name" value="Radical_SAM"/>
    <property type="match status" value="1"/>
</dbReference>
<name>A0A0L0WB03_GOTPU</name>
<dbReference type="EMBL" id="LGSS01000006">
    <property type="protein sequence ID" value="KNF08681.1"/>
    <property type="molecule type" value="Genomic_DNA"/>
</dbReference>
<sequence>MFDKLLKTALESDITPEIALQILQESKEQKNALKLFESSSRLRDEKIGKDLWLSSGISGVIPCKVVPKCTYCTYFTTESFQIDKLSLCVKEIEKLGIKHIHLSGGTNIEGYDKEIISMIESIRKVSDIDIEINLGPSFSEETVKIFRDLDVKSITSSLEIFNEDLFKKAKPGDSLDDIPLWHLAGGGNQVLGCMVSRRPAKNKLDGETIQVSDDLYIINRISILENYIKDMDRRLILN</sequence>
<comment type="caution">
    <text evidence="6">The sequence shown here is derived from an EMBL/GenBank/DDBJ whole genome shotgun (WGS) entry which is preliminary data.</text>
</comment>
<keyword evidence="3" id="KW-0408">Iron</keyword>
<gene>
    <name evidence="6" type="ORF">CLPU_6c01670</name>
</gene>
<keyword evidence="2" id="KW-0479">Metal-binding</keyword>
<dbReference type="InterPro" id="IPR007197">
    <property type="entry name" value="rSAM"/>
</dbReference>
<dbReference type="GO" id="GO:0051536">
    <property type="term" value="F:iron-sulfur cluster binding"/>
    <property type="evidence" value="ECO:0007669"/>
    <property type="project" value="UniProtKB-KW"/>
</dbReference>
<reference evidence="7" key="1">
    <citation type="submission" date="2015-07" db="EMBL/GenBank/DDBJ databases">
        <title>Draft genome sequence of the purine-degrading Gottschalkia purinilyticum DSM 1384 (formerly Clostridium purinilyticum).</title>
        <authorList>
            <person name="Poehlein A."/>
            <person name="Schiel-Bengelsdorf B."/>
            <person name="Bengelsdorf F.R."/>
            <person name="Daniel R."/>
            <person name="Duerre P."/>
        </authorList>
    </citation>
    <scope>NUCLEOTIDE SEQUENCE [LARGE SCALE GENOMIC DNA]</scope>
    <source>
        <strain evidence="7">DSM 1384</strain>
    </source>
</reference>
<evidence type="ECO:0000256" key="3">
    <source>
        <dbReference type="ARBA" id="ARBA00023004"/>
    </source>
</evidence>
<dbReference type="Pfam" id="PF04055">
    <property type="entry name" value="Radical_SAM"/>
    <property type="match status" value="1"/>
</dbReference>
<evidence type="ECO:0000256" key="2">
    <source>
        <dbReference type="ARBA" id="ARBA00022723"/>
    </source>
</evidence>
<dbReference type="Gene3D" id="3.20.20.70">
    <property type="entry name" value="Aldolase class I"/>
    <property type="match status" value="1"/>
</dbReference>
<evidence type="ECO:0000313" key="6">
    <source>
        <dbReference type="EMBL" id="KNF08681.1"/>
    </source>
</evidence>
<feature type="domain" description="Radical SAM core" evidence="5">
    <location>
        <begin position="68"/>
        <end position="177"/>
    </location>
</feature>
<organism evidence="6 7">
    <name type="scientific">Gottschalkia purinilytica</name>
    <name type="common">Clostridium purinilyticum</name>
    <dbReference type="NCBI Taxonomy" id="1503"/>
    <lineage>
        <taxon>Bacteria</taxon>
        <taxon>Bacillati</taxon>
        <taxon>Bacillota</taxon>
        <taxon>Tissierellia</taxon>
        <taxon>Tissierellales</taxon>
        <taxon>Gottschalkiaceae</taxon>
        <taxon>Gottschalkia</taxon>
    </lineage>
</organism>
<dbReference type="STRING" id="1503.CLPU_6c01670"/>
<evidence type="ECO:0000256" key="4">
    <source>
        <dbReference type="ARBA" id="ARBA00023014"/>
    </source>
</evidence>
<keyword evidence="4" id="KW-0411">Iron-sulfur</keyword>
<dbReference type="SUPFAM" id="SSF102114">
    <property type="entry name" value="Radical SAM enzymes"/>
    <property type="match status" value="1"/>
</dbReference>
<dbReference type="Proteomes" id="UP000037267">
    <property type="component" value="Unassembled WGS sequence"/>
</dbReference>
<dbReference type="RefSeq" id="WP_050355194.1">
    <property type="nucleotide sequence ID" value="NZ_LGSS01000006.1"/>
</dbReference>
<keyword evidence="1" id="KW-0949">S-adenosyl-L-methionine</keyword>